<comment type="catalytic activity">
    <reaction evidence="1">
        <text>Release of N-terminal proline from a peptide.</text>
        <dbReference type="EC" id="3.4.11.5"/>
    </reaction>
</comment>
<evidence type="ECO:0000256" key="1">
    <source>
        <dbReference type="ARBA" id="ARBA00001585"/>
    </source>
</evidence>
<dbReference type="InterPro" id="IPR005944">
    <property type="entry name" value="Pro_iminopeptidase"/>
</dbReference>
<dbReference type="PANTHER" id="PTHR43722:SF1">
    <property type="entry name" value="PROLINE IMINOPEPTIDASE"/>
    <property type="match status" value="1"/>
</dbReference>
<keyword evidence="8" id="KW-0645">Protease</keyword>
<dbReference type="RefSeq" id="WP_211361393.1">
    <property type="nucleotide sequence ID" value="NZ_BAAAEW010000006.1"/>
</dbReference>
<proteinExistence type="inferred from homology"/>
<evidence type="ECO:0000256" key="2">
    <source>
        <dbReference type="ARBA" id="ARBA00004496"/>
    </source>
</evidence>
<comment type="subcellular location">
    <subcellularLocation>
        <location evidence="2">Cytoplasm</location>
    </subcellularLocation>
</comment>
<keyword evidence="6" id="KW-0031">Aminopeptidase</keyword>
<keyword evidence="7" id="KW-0963">Cytoplasm</keyword>
<feature type="chain" id="PRO_5047279024" description="Proline iminopeptidase" evidence="11">
    <location>
        <begin position="27"/>
        <end position="360"/>
    </location>
</feature>
<keyword evidence="11" id="KW-0732">Signal</keyword>
<dbReference type="InterPro" id="IPR029058">
    <property type="entry name" value="AB_hydrolase_fold"/>
</dbReference>
<dbReference type="InterPro" id="IPR002410">
    <property type="entry name" value="Peptidase_S33"/>
</dbReference>
<evidence type="ECO:0000256" key="5">
    <source>
        <dbReference type="ARBA" id="ARBA00021843"/>
    </source>
</evidence>
<evidence type="ECO:0000256" key="11">
    <source>
        <dbReference type="SAM" id="SignalP"/>
    </source>
</evidence>
<dbReference type="SUPFAM" id="SSF53474">
    <property type="entry name" value="alpha/beta-Hydrolases"/>
    <property type="match status" value="1"/>
</dbReference>
<evidence type="ECO:0000256" key="9">
    <source>
        <dbReference type="ARBA" id="ARBA00022801"/>
    </source>
</evidence>
<dbReference type="EC" id="3.4.11.5" evidence="4"/>
<comment type="similarity">
    <text evidence="3">Belongs to the peptidase S33 family.</text>
</comment>
<dbReference type="PRINTS" id="PR00793">
    <property type="entry name" value="PROAMNOPTASE"/>
</dbReference>
<reference evidence="14" key="1">
    <citation type="journal article" date="2019" name="Int. J. Syst. Evol. Microbiol.">
        <title>The Global Catalogue of Microorganisms (GCM) 10K type strain sequencing project: providing services to taxonomists for standard genome sequencing and annotation.</title>
        <authorList>
            <consortium name="The Broad Institute Genomics Platform"/>
            <consortium name="The Broad Institute Genome Sequencing Center for Infectious Disease"/>
            <person name="Wu L."/>
            <person name="Ma J."/>
        </authorList>
    </citation>
    <scope>NUCLEOTIDE SEQUENCE [LARGE SCALE GENOMIC DNA]</scope>
    <source>
        <strain evidence="14">JCM 15503</strain>
    </source>
</reference>
<keyword evidence="9 13" id="KW-0378">Hydrolase</keyword>
<organism evidence="13 14">
    <name type="scientific">Ideonella azotifigens</name>
    <dbReference type="NCBI Taxonomy" id="513160"/>
    <lineage>
        <taxon>Bacteria</taxon>
        <taxon>Pseudomonadati</taxon>
        <taxon>Pseudomonadota</taxon>
        <taxon>Betaproteobacteria</taxon>
        <taxon>Burkholderiales</taxon>
        <taxon>Sphaerotilaceae</taxon>
        <taxon>Ideonella</taxon>
    </lineage>
</organism>
<gene>
    <name evidence="13" type="ORF">GCM10009107_12900</name>
</gene>
<dbReference type="Pfam" id="PF00561">
    <property type="entry name" value="Abhydrolase_1"/>
    <property type="match status" value="1"/>
</dbReference>
<evidence type="ECO:0000256" key="8">
    <source>
        <dbReference type="ARBA" id="ARBA00022670"/>
    </source>
</evidence>
<evidence type="ECO:0000256" key="4">
    <source>
        <dbReference type="ARBA" id="ARBA00012568"/>
    </source>
</evidence>
<evidence type="ECO:0000256" key="6">
    <source>
        <dbReference type="ARBA" id="ARBA00022438"/>
    </source>
</evidence>
<feature type="domain" description="AB hydrolase-1" evidence="12">
    <location>
        <begin position="71"/>
        <end position="338"/>
    </location>
</feature>
<feature type="signal peptide" evidence="11">
    <location>
        <begin position="1"/>
        <end position="26"/>
    </location>
</feature>
<keyword evidence="14" id="KW-1185">Reference proteome</keyword>
<accession>A0ABP3V0E3</accession>
<evidence type="ECO:0000259" key="12">
    <source>
        <dbReference type="Pfam" id="PF00561"/>
    </source>
</evidence>
<comment type="caution">
    <text evidence="13">The sequence shown here is derived from an EMBL/GenBank/DDBJ whole genome shotgun (WGS) entry which is preliminary data.</text>
</comment>
<dbReference type="PANTHER" id="PTHR43722">
    <property type="entry name" value="PROLINE IMINOPEPTIDASE"/>
    <property type="match status" value="1"/>
</dbReference>
<dbReference type="Gene3D" id="3.40.50.1820">
    <property type="entry name" value="alpha/beta hydrolase"/>
    <property type="match status" value="1"/>
</dbReference>
<evidence type="ECO:0000256" key="3">
    <source>
        <dbReference type="ARBA" id="ARBA00010088"/>
    </source>
</evidence>
<evidence type="ECO:0000313" key="14">
    <source>
        <dbReference type="Proteomes" id="UP001500279"/>
    </source>
</evidence>
<dbReference type="EMBL" id="BAAAEW010000006">
    <property type="protein sequence ID" value="GAA0745927.1"/>
    <property type="molecule type" value="Genomic_DNA"/>
</dbReference>
<evidence type="ECO:0000313" key="13">
    <source>
        <dbReference type="EMBL" id="GAA0745927.1"/>
    </source>
</evidence>
<sequence length="360" mass="39134">MNLLRSSSLCRWLAGALTVCAQAAGAAEAAPLATAGSVCSSPSQRLDEQGFVPINGIEQWVTIKGERCGNPVVLVVHGGPGNPVSMFSDGLYGPWQKDFTIVHWDQRGSGMTYGRNRPAEDEALTVAQLRDDGIAVASYVAQHLGARKLILMGGSWGSILGIQIAKARPDLFHAYISTAQLVNGQANLSSSYAATLARAKATADQENIAKLEALGPPPWRDPRNFGILRRVTRRYEAARTDPAPKAWWQPSALYTTAKAEADYEAGEDYSYLQFVGLKGDGMLSSTDLPSLGLKFELPVFFVQGEEDLVTTPDVARRYFDSIDAPQKDWVLLPRMGHDPNPAMLGAQFKYLKERVLPLAQ</sequence>
<dbReference type="GO" id="GO:0016787">
    <property type="term" value="F:hydrolase activity"/>
    <property type="evidence" value="ECO:0007669"/>
    <property type="project" value="UniProtKB-KW"/>
</dbReference>
<protein>
    <recommendedName>
        <fullName evidence="5">Proline iminopeptidase</fullName>
        <ecNumber evidence="4">3.4.11.5</ecNumber>
    </recommendedName>
    <alternativeName>
        <fullName evidence="10">Prolyl aminopeptidase</fullName>
    </alternativeName>
</protein>
<dbReference type="Proteomes" id="UP001500279">
    <property type="component" value="Unassembled WGS sequence"/>
</dbReference>
<evidence type="ECO:0000256" key="10">
    <source>
        <dbReference type="ARBA" id="ARBA00029605"/>
    </source>
</evidence>
<name>A0ABP3V0E3_9BURK</name>
<evidence type="ECO:0000256" key="7">
    <source>
        <dbReference type="ARBA" id="ARBA00022490"/>
    </source>
</evidence>
<dbReference type="InterPro" id="IPR000073">
    <property type="entry name" value="AB_hydrolase_1"/>
</dbReference>